<evidence type="ECO:0000256" key="8">
    <source>
        <dbReference type="RuleBase" id="RU280816"/>
    </source>
</evidence>
<feature type="transmembrane region" description="Helical" evidence="9">
    <location>
        <begin position="337"/>
        <end position="360"/>
    </location>
</feature>
<dbReference type="GO" id="GO:0005516">
    <property type="term" value="F:calmodulin binding"/>
    <property type="evidence" value="ECO:0007669"/>
    <property type="project" value="UniProtKB-KW"/>
</dbReference>
<dbReference type="GO" id="GO:0016020">
    <property type="term" value="C:membrane"/>
    <property type="evidence" value="ECO:0007669"/>
    <property type="project" value="UniProtKB-SubCell"/>
</dbReference>
<comment type="function">
    <text evidence="8">May be involved in modulation of pathogen defense and leaf cell death.</text>
</comment>
<comment type="subcellular location">
    <subcellularLocation>
        <location evidence="1 8">Membrane</location>
        <topology evidence="1 8">Multi-pass membrane protein</topology>
    </subcellularLocation>
</comment>
<keyword evidence="5 8" id="KW-1133">Transmembrane helix</keyword>
<name>A0A8K0GZE7_9ROSA</name>
<dbReference type="PANTHER" id="PTHR31942:SF59">
    <property type="entry name" value="MLO-LIKE PROTEIN"/>
    <property type="match status" value="1"/>
</dbReference>
<evidence type="ECO:0000256" key="6">
    <source>
        <dbReference type="ARBA" id="ARBA00023136"/>
    </source>
</evidence>
<sequence>MAAGDNADGSLEHTPTWAVSIVCFFFISISIIMEYFIHLLCNWLKRHKKIALLDAVEKLKSELMLLGFISLLLAVTQDYIAKICIPANIADNMLPCRKKAQEDEEAAVAESCSADGKVSLITKEGIHQLHIFIFVLAVMQIVYAILTMGLSRAKMKRWKAWEKETQTTEYLVANDPNRFRFTRQTTFGRRHMTSCTTTSTQLWIKSFFRQFFRSVAKVDYLTLRHGFISAHFSTGHNTFNFQKHIGLSLEEDFKDVVGISPLMWFVVVILLLLDVEGWYIYSWISSIPVLIVLVVGTKLEVIVARMALQIKDQNNVTMGTPLVKPNNKLFWFGKPRFVLTLLHYTLFVNAFELAIFVWVSVQFGVSSCYHISTAFVVTRIVLAVSIQILCSYITLPLYALVTQMGSEFKSKVLEDQMGKIMKNWHAEVRERRKRQEQSIHSPTISLTEEWSATQISSTFTRVPSFAIPISVPSESIHKSNKGEIVEEE</sequence>
<evidence type="ECO:0000256" key="9">
    <source>
        <dbReference type="SAM" id="Phobius"/>
    </source>
</evidence>
<keyword evidence="6 8" id="KW-0472">Membrane</keyword>
<keyword evidence="8" id="KW-0112">Calmodulin-binding</keyword>
<feature type="transmembrane region" description="Helical" evidence="9">
    <location>
        <begin position="62"/>
        <end position="80"/>
    </location>
</feature>
<evidence type="ECO:0000313" key="10">
    <source>
        <dbReference type="EMBL" id="KAF3442861.1"/>
    </source>
</evidence>
<comment type="caution">
    <text evidence="10">The sequence shown here is derived from an EMBL/GenBank/DDBJ whole genome shotgun (WGS) entry which is preliminary data.</text>
</comment>
<evidence type="ECO:0000256" key="4">
    <source>
        <dbReference type="ARBA" id="ARBA00022821"/>
    </source>
</evidence>
<comment type="similarity">
    <text evidence="2 8">Belongs to the MLO family.</text>
</comment>
<dbReference type="Proteomes" id="UP000796880">
    <property type="component" value="Unassembled WGS sequence"/>
</dbReference>
<feature type="transmembrane region" description="Helical" evidence="9">
    <location>
        <begin position="129"/>
        <end position="150"/>
    </location>
</feature>
<dbReference type="Pfam" id="PF03094">
    <property type="entry name" value="Mlo"/>
    <property type="match status" value="2"/>
</dbReference>
<dbReference type="EMBL" id="VOIH02000007">
    <property type="protein sequence ID" value="KAF3442861.1"/>
    <property type="molecule type" value="Genomic_DNA"/>
</dbReference>
<evidence type="ECO:0000256" key="7">
    <source>
        <dbReference type="ARBA" id="ARBA00023265"/>
    </source>
</evidence>
<dbReference type="InterPro" id="IPR004326">
    <property type="entry name" value="Mlo"/>
</dbReference>
<dbReference type="OrthoDB" id="1388414at2759"/>
<reference evidence="10" key="1">
    <citation type="submission" date="2020-03" db="EMBL/GenBank/DDBJ databases">
        <title>A high-quality chromosome-level genome assembly of a woody plant with both climbing and erect habits, Rhamnella rubrinervis.</title>
        <authorList>
            <person name="Lu Z."/>
            <person name="Yang Y."/>
            <person name="Zhu X."/>
            <person name="Sun Y."/>
        </authorList>
    </citation>
    <scope>NUCLEOTIDE SEQUENCE</scope>
    <source>
        <strain evidence="10">BYM</strain>
        <tissue evidence="10">Leaf</tissue>
    </source>
</reference>
<dbReference type="PANTHER" id="PTHR31942">
    <property type="entry name" value="MLO-LIKE PROTEIN 1"/>
    <property type="match status" value="1"/>
</dbReference>
<dbReference type="AlphaFoldDB" id="A0A8K0GZE7"/>
<keyword evidence="11" id="KW-1185">Reference proteome</keyword>
<feature type="transmembrane region" description="Helical" evidence="9">
    <location>
        <begin position="380"/>
        <end position="401"/>
    </location>
</feature>
<feature type="transmembrane region" description="Helical" evidence="9">
    <location>
        <begin position="17"/>
        <end position="41"/>
    </location>
</feature>
<accession>A0A8K0GZE7</accession>
<proteinExistence type="inferred from homology"/>
<comment type="domain">
    <text evidence="8">The C-terminus contains a calmodulin-binding domain, which binds calmodulin in a calcium-dependent fashion.</text>
</comment>
<evidence type="ECO:0000313" key="11">
    <source>
        <dbReference type="Proteomes" id="UP000796880"/>
    </source>
</evidence>
<evidence type="ECO:0000256" key="2">
    <source>
        <dbReference type="ARBA" id="ARBA00006574"/>
    </source>
</evidence>
<protein>
    <recommendedName>
        <fullName evidence="8">MLO-like protein</fullName>
    </recommendedName>
</protein>
<keyword evidence="4 8" id="KW-0611">Plant defense</keyword>
<evidence type="ECO:0000256" key="5">
    <source>
        <dbReference type="ARBA" id="ARBA00022989"/>
    </source>
</evidence>
<gene>
    <name evidence="8" type="primary">MLO</name>
    <name evidence="10" type="ORF">FNV43_RR16779</name>
</gene>
<dbReference type="GO" id="GO:0006952">
    <property type="term" value="P:defense response"/>
    <property type="evidence" value="ECO:0007669"/>
    <property type="project" value="UniProtKB-KW"/>
</dbReference>
<evidence type="ECO:0000256" key="3">
    <source>
        <dbReference type="ARBA" id="ARBA00022692"/>
    </source>
</evidence>
<keyword evidence="3 8" id="KW-0812">Transmembrane</keyword>
<organism evidence="10 11">
    <name type="scientific">Rhamnella rubrinervis</name>
    <dbReference type="NCBI Taxonomy" id="2594499"/>
    <lineage>
        <taxon>Eukaryota</taxon>
        <taxon>Viridiplantae</taxon>
        <taxon>Streptophyta</taxon>
        <taxon>Embryophyta</taxon>
        <taxon>Tracheophyta</taxon>
        <taxon>Spermatophyta</taxon>
        <taxon>Magnoliopsida</taxon>
        <taxon>eudicotyledons</taxon>
        <taxon>Gunneridae</taxon>
        <taxon>Pentapetalae</taxon>
        <taxon>rosids</taxon>
        <taxon>fabids</taxon>
        <taxon>Rosales</taxon>
        <taxon>Rhamnaceae</taxon>
        <taxon>rhamnoid group</taxon>
        <taxon>Rhamneae</taxon>
        <taxon>Rhamnella</taxon>
    </lineage>
</organism>
<keyword evidence="7 8" id="KW-0568">Pathogenesis-related protein</keyword>
<evidence type="ECO:0000256" key="1">
    <source>
        <dbReference type="ARBA" id="ARBA00004141"/>
    </source>
</evidence>
<feature type="transmembrane region" description="Helical" evidence="9">
    <location>
        <begin position="262"/>
        <end position="281"/>
    </location>
</feature>